<evidence type="ECO:0000256" key="3">
    <source>
        <dbReference type="ARBA" id="ARBA00022801"/>
    </source>
</evidence>
<dbReference type="PRINTS" id="PR00723">
    <property type="entry name" value="SUBTILISIN"/>
</dbReference>
<dbReference type="RefSeq" id="WP_281146205.1">
    <property type="nucleotide sequence ID" value="NZ_CP123967.1"/>
</dbReference>
<evidence type="ECO:0000256" key="4">
    <source>
        <dbReference type="ARBA" id="ARBA00022825"/>
    </source>
</evidence>
<dbReference type="InterPro" id="IPR050131">
    <property type="entry name" value="Peptidase_S8_subtilisin-like"/>
</dbReference>
<evidence type="ECO:0000256" key="1">
    <source>
        <dbReference type="ARBA" id="ARBA00011073"/>
    </source>
</evidence>
<keyword evidence="6" id="KW-0472">Membrane</keyword>
<feature type="signal peptide" evidence="7">
    <location>
        <begin position="1"/>
        <end position="27"/>
    </location>
</feature>
<name>A0ABY8Q2H2_9ACTN</name>
<dbReference type="PROSITE" id="PS00137">
    <property type="entry name" value="SUBTILASE_HIS"/>
    <property type="match status" value="1"/>
</dbReference>
<dbReference type="PANTHER" id="PTHR43806">
    <property type="entry name" value="PEPTIDASE S8"/>
    <property type="match status" value="1"/>
</dbReference>
<sequence>MRWMRSGVVAAVAVLLACALPAAPALADDDLIPLDQGLCRTAQPTAAADLVNAWQLQRLNMDSVWELATGRGVRVAVIDTGVASDDSGYWSRTRITTYDLLSGEGTDDDGRYDCDHGTAVASLLAAGRAEDGSAVNEATNFAGIAPDATVLAYRALRWSTPQDDLPDDEQDDLSATVRAVRQAIADGADVINLSQVVGASAPGLADYRAAIADAIEAGIVVVAAAGNADQAAAIGGEAYPASLPGVISVGASDAADAGDQLTYPSDTVAVGAPGRALLALAPSSGDDPSDQAFTGDATGTSFATALVSGVVALMIQYERDVHGATLTPAEVRARLIATADPPASSMPDPLIGHGIVNPLRALTGATPASLTPAEPGASAEAVITPEQREDRTLPMAALLVAGGALALVLLGVVAAVTIPRATRHG</sequence>
<dbReference type="PANTHER" id="PTHR43806:SF11">
    <property type="entry name" value="CEREVISIN-RELATED"/>
    <property type="match status" value="1"/>
</dbReference>
<keyword evidence="3 5" id="KW-0378">Hydrolase</keyword>
<dbReference type="EMBL" id="CP123967">
    <property type="protein sequence ID" value="WGT48586.1"/>
    <property type="molecule type" value="Genomic_DNA"/>
</dbReference>
<keyword evidence="7" id="KW-0732">Signal</keyword>
<accession>A0ABY8Q2H2</accession>
<dbReference type="InterPro" id="IPR000209">
    <property type="entry name" value="Peptidase_S8/S53_dom"/>
</dbReference>
<feature type="chain" id="PRO_5047155869" evidence="7">
    <location>
        <begin position="28"/>
        <end position="425"/>
    </location>
</feature>
<organism evidence="9 10">
    <name type="scientific">Tessaracoccus lacteus</name>
    <dbReference type="NCBI Taxonomy" id="3041766"/>
    <lineage>
        <taxon>Bacteria</taxon>
        <taxon>Bacillati</taxon>
        <taxon>Actinomycetota</taxon>
        <taxon>Actinomycetes</taxon>
        <taxon>Propionibacteriales</taxon>
        <taxon>Propionibacteriaceae</taxon>
        <taxon>Tessaracoccus</taxon>
    </lineage>
</organism>
<comment type="similarity">
    <text evidence="1 5">Belongs to the peptidase S8 family.</text>
</comment>
<dbReference type="PROSITE" id="PS00136">
    <property type="entry name" value="SUBTILASE_ASP"/>
    <property type="match status" value="1"/>
</dbReference>
<evidence type="ECO:0000256" key="5">
    <source>
        <dbReference type="PROSITE-ProRule" id="PRU01240"/>
    </source>
</evidence>
<keyword evidence="4 5" id="KW-0720">Serine protease</keyword>
<keyword evidence="6" id="KW-1133">Transmembrane helix</keyword>
<evidence type="ECO:0000313" key="10">
    <source>
        <dbReference type="Proteomes" id="UP001244136"/>
    </source>
</evidence>
<dbReference type="InterPro" id="IPR015500">
    <property type="entry name" value="Peptidase_S8_subtilisin-rel"/>
</dbReference>
<dbReference type="Proteomes" id="UP001244136">
    <property type="component" value="Chromosome"/>
</dbReference>
<dbReference type="SUPFAM" id="SSF52743">
    <property type="entry name" value="Subtilisin-like"/>
    <property type="match status" value="1"/>
</dbReference>
<feature type="active site" description="Charge relay system" evidence="5">
    <location>
        <position position="79"/>
    </location>
</feature>
<dbReference type="PROSITE" id="PS51257">
    <property type="entry name" value="PROKAR_LIPOPROTEIN"/>
    <property type="match status" value="1"/>
</dbReference>
<proteinExistence type="inferred from homology"/>
<reference evidence="9 10" key="1">
    <citation type="journal article" date="2008" name="Int. J. Syst. Evol. Microbiol.">
        <title>Tessaracoccus flavescens sp. nov., isolated from marine sediment.</title>
        <authorList>
            <person name="Lee D.W."/>
            <person name="Lee S.D."/>
        </authorList>
    </citation>
    <scope>NUCLEOTIDE SEQUENCE [LARGE SCALE GENOMIC DNA]</scope>
    <source>
        <strain evidence="9 10">T21</strain>
    </source>
</reference>
<protein>
    <submittedName>
        <fullName evidence="9">S8 family serine peptidase</fullName>
    </submittedName>
</protein>
<evidence type="ECO:0000259" key="8">
    <source>
        <dbReference type="Pfam" id="PF00082"/>
    </source>
</evidence>
<feature type="transmembrane region" description="Helical" evidence="6">
    <location>
        <begin position="395"/>
        <end position="418"/>
    </location>
</feature>
<dbReference type="Pfam" id="PF00082">
    <property type="entry name" value="Peptidase_S8"/>
    <property type="match status" value="1"/>
</dbReference>
<keyword evidence="2 5" id="KW-0645">Protease</keyword>
<keyword evidence="6" id="KW-0812">Transmembrane</keyword>
<evidence type="ECO:0000256" key="6">
    <source>
        <dbReference type="SAM" id="Phobius"/>
    </source>
</evidence>
<evidence type="ECO:0000313" key="9">
    <source>
        <dbReference type="EMBL" id="WGT48586.1"/>
    </source>
</evidence>
<dbReference type="Gene3D" id="3.40.50.200">
    <property type="entry name" value="Peptidase S8/S53 domain"/>
    <property type="match status" value="1"/>
</dbReference>
<dbReference type="CDD" id="cd00306">
    <property type="entry name" value="Peptidases_S8_S53"/>
    <property type="match status" value="1"/>
</dbReference>
<dbReference type="InterPro" id="IPR023827">
    <property type="entry name" value="Peptidase_S8_Asp-AS"/>
</dbReference>
<dbReference type="InterPro" id="IPR022398">
    <property type="entry name" value="Peptidase_S8_His-AS"/>
</dbReference>
<gene>
    <name evidence="9" type="ORF">QH948_12960</name>
</gene>
<dbReference type="PROSITE" id="PS51892">
    <property type="entry name" value="SUBTILASE"/>
    <property type="match status" value="1"/>
</dbReference>
<feature type="active site" description="Charge relay system" evidence="5">
    <location>
        <position position="301"/>
    </location>
</feature>
<feature type="domain" description="Peptidase S8/S53" evidence="8">
    <location>
        <begin position="70"/>
        <end position="354"/>
    </location>
</feature>
<dbReference type="InterPro" id="IPR036852">
    <property type="entry name" value="Peptidase_S8/S53_dom_sf"/>
</dbReference>
<evidence type="ECO:0000256" key="7">
    <source>
        <dbReference type="SAM" id="SignalP"/>
    </source>
</evidence>
<evidence type="ECO:0000256" key="2">
    <source>
        <dbReference type="ARBA" id="ARBA00022670"/>
    </source>
</evidence>
<keyword evidence="10" id="KW-1185">Reference proteome</keyword>
<feature type="active site" description="Charge relay system" evidence="5">
    <location>
        <position position="116"/>
    </location>
</feature>